<organism evidence="6 7">
    <name type="scientific">Brevibacillus choshinensis</name>
    <dbReference type="NCBI Taxonomy" id="54911"/>
    <lineage>
        <taxon>Bacteria</taxon>
        <taxon>Bacillati</taxon>
        <taxon>Bacillota</taxon>
        <taxon>Bacilli</taxon>
        <taxon>Bacillales</taxon>
        <taxon>Paenibacillaceae</taxon>
        <taxon>Brevibacillus</taxon>
    </lineage>
</organism>
<feature type="domain" description="Core-binding (CB)" evidence="5">
    <location>
        <begin position="70"/>
        <end position="161"/>
    </location>
</feature>
<dbReference type="CDD" id="cd00397">
    <property type="entry name" value="DNA_BRE_C"/>
    <property type="match status" value="1"/>
</dbReference>
<keyword evidence="7" id="KW-1185">Reference proteome</keyword>
<evidence type="ECO:0000259" key="5">
    <source>
        <dbReference type="PROSITE" id="PS51900"/>
    </source>
</evidence>
<dbReference type="SUPFAM" id="SSF56349">
    <property type="entry name" value="DNA breaking-rejoining enzymes"/>
    <property type="match status" value="1"/>
</dbReference>
<dbReference type="InterPro" id="IPR013762">
    <property type="entry name" value="Integrase-like_cat_sf"/>
</dbReference>
<evidence type="ECO:0000256" key="3">
    <source>
        <dbReference type="PROSITE-ProRule" id="PRU01248"/>
    </source>
</evidence>
<dbReference type="Proteomes" id="UP000596248">
    <property type="component" value="Chromosome"/>
</dbReference>
<evidence type="ECO:0000256" key="1">
    <source>
        <dbReference type="ARBA" id="ARBA00023125"/>
    </source>
</evidence>
<proteinExistence type="predicted"/>
<reference evidence="6 7" key="1">
    <citation type="submission" date="2021-01" db="EMBL/GenBank/DDBJ databases">
        <title>Identification of strong promoters based on the transcriptome of Brevibacillus choshinensis.</title>
        <authorList>
            <person name="Yao D."/>
            <person name="Zhang K."/>
            <person name="Wu J."/>
        </authorList>
    </citation>
    <scope>NUCLEOTIDE SEQUENCE [LARGE SCALE GENOMIC DNA]</scope>
    <source>
        <strain evidence="6 7">HPD31-SP3</strain>
    </source>
</reference>
<gene>
    <name evidence="6" type="ORF">JNE38_18315</name>
</gene>
<dbReference type="RefSeq" id="WP_203255077.1">
    <property type="nucleotide sequence ID" value="NZ_CP069127.1"/>
</dbReference>
<dbReference type="InterPro" id="IPR002104">
    <property type="entry name" value="Integrase_catalytic"/>
</dbReference>
<dbReference type="Pfam" id="PF00589">
    <property type="entry name" value="Phage_integrase"/>
    <property type="match status" value="1"/>
</dbReference>
<evidence type="ECO:0000313" key="6">
    <source>
        <dbReference type="EMBL" id="QRG65568.1"/>
    </source>
</evidence>
<dbReference type="EMBL" id="CP069127">
    <property type="protein sequence ID" value="QRG65568.1"/>
    <property type="molecule type" value="Genomic_DNA"/>
</dbReference>
<dbReference type="InterPro" id="IPR044068">
    <property type="entry name" value="CB"/>
</dbReference>
<accession>A0ABX7FH80</accession>
<evidence type="ECO:0000313" key="7">
    <source>
        <dbReference type="Proteomes" id="UP000596248"/>
    </source>
</evidence>
<dbReference type="PROSITE" id="PS51898">
    <property type="entry name" value="TYR_RECOMBINASE"/>
    <property type="match status" value="1"/>
</dbReference>
<name>A0ABX7FH80_BRECH</name>
<dbReference type="InterPro" id="IPR011010">
    <property type="entry name" value="DNA_brk_join_enz"/>
</dbReference>
<dbReference type="Gene3D" id="1.10.443.10">
    <property type="entry name" value="Intergrase catalytic core"/>
    <property type="match status" value="1"/>
</dbReference>
<dbReference type="PROSITE" id="PS51900">
    <property type="entry name" value="CB"/>
    <property type="match status" value="1"/>
</dbReference>
<keyword evidence="2" id="KW-0233">DNA recombination</keyword>
<sequence>MRTYMLPEDVGYKEKQHSYPEQMINIIDLFHSHEISKEGTNSFEGDAWDLTVLAGTSKSRVKGAFTVKFDSFQDWSKPFCKAFIAHLLFKKYSPTTLVRNTLELKSFYWFLRDYYPEMTSIYEINESVIQGYIHYLISMEKVDHYKQRRYAVLEFFFSWLKKVFKEDFDFPVLPKQPFKDDSIRSKTMMDEEEKAVPFEVCQQIMKAVGVEEDLLKKKIECSNKRWEKNKNWRPKPTHSFKKRHLLYCQVLKLLMATGRRISHILDLSSTPLLEGRDNDADGVWMVWDETKTGQGHQKVFIPEPLATIVRESIGICLELSEDYRERADDKYRDMLFLSDFGPTRISPLTQTGFRNFLNGGYTSGVPFVERYSIRHNGELYRIKSHGFRHTRATQLALGGAGLGTIQHDLAHNSEIMTNRYINGTAVVQKEVTEFHNKKLLFGKALPILFSGNDAPVRNCGTYTDEELALWEEQGAFFHPNKYGYCILPIENGPCPTGNPCWIGCENDKDVGCRYLMYTPSILASMEADITLVKIRLEKALNERPNSPIVGHYQSIIRRYESVQDQFKKYT</sequence>
<keyword evidence="1 3" id="KW-0238">DNA-binding</keyword>
<evidence type="ECO:0000259" key="4">
    <source>
        <dbReference type="PROSITE" id="PS51898"/>
    </source>
</evidence>
<evidence type="ECO:0000256" key="2">
    <source>
        <dbReference type="ARBA" id="ARBA00023172"/>
    </source>
</evidence>
<protein>
    <submittedName>
        <fullName evidence="6">Tyrosine-type recombinase/integrase</fullName>
    </submittedName>
</protein>
<feature type="domain" description="Tyr recombinase" evidence="4">
    <location>
        <begin position="214"/>
        <end position="433"/>
    </location>
</feature>